<reference evidence="5" key="1">
    <citation type="journal article" date="2015" name="Antonie Van Leeuwenhoek">
        <title>Thioclava indica sp. nov., isolated from surface seawater of the Indian Ocean.</title>
        <authorList>
            <person name="Liu Y."/>
            <person name="Lai Q."/>
            <person name="Du J."/>
            <person name="Xu H."/>
            <person name="Jiang L."/>
            <person name="Shao Z."/>
        </authorList>
    </citation>
    <scope>NUCLEOTIDE SEQUENCE [LARGE SCALE GENOMIC DNA]</scope>
    <source>
        <strain evidence="5">DT23-4</strain>
    </source>
</reference>
<sequence length="609" mass="66099">MNADLPTILAFLEGVHPYDNLPRNELERVASSFRRREIAQGTVIYAQGDPLEGLYLIKRGTVEVTDQNGALVSILGPRNSFGERGLMRDGLAATTAKTSAETVLLVLPVEDFRRLSQDAPPFARFFNRTRGGETRTNSIATMKIADLLARKPLSCPPETTVADAARMMRDQHVSSLGVTGPEGALQGILTVRDLSNKVLAEGRAPDSPVSDVMTVDPVTLTPEGLGSDLLHIMLERKVGHLPITDHGRFVGMITQTDLTRFQAVSSAVLIRDVAAATTVAEMAAVTAQIPQLLVQLVGGHHAHEVVTRLITDIADAVTRRLLAMAEAELGAPPVPYLWMACGSQGRQDQTGVSDQDNCLILDDAVTEEGMTYFHNLAKIVSDGLDACGYVYCPGDMMATNPRWCQPVRVWRSYFDGWISKANPEAQMLASVMFDLRAIGGNGASLFADLQAETLERASKNSIFVAHMIANSLKHTPPLGLLRGFATIRSGEHRNHIDMKHNGVVPVTDLARVYALQARLTAVNTRTRLIEAEAAGVLSHSGARDLIEAYDLIASMRLENQAYLARAGRKPDNYLAPSDLSDFERSHLRDAFVVVRTMQSAVGHGKGAVS</sequence>
<protein>
    <recommendedName>
        <fullName evidence="7">Histidine kinase</fullName>
    </recommendedName>
</protein>
<dbReference type="Pfam" id="PF10335">
    <property type="entry name" value="DUF294_C"/>
    <property type="match status" value="1"/>
</dbReference>
<dbReference type="CDD" id="cd05401">
    <property type="entry name" value="NT_GlnE_GlnD_like"/>
    <property type="match status" value="1"/>
</dbReference>
<feature type="domain" description="CBS" evidence="4">
    <location>
        <begin position="148"/>
        <end position="207"/>
    </location>
</feature>
<evidence type="ECO:0000313" key="6">
    <source>
        <dbReference type="Proteomes" id="UP000027471"/>
    </source>
</evidence>
<dbReference type="RefSeq" id="WP_038128802.1">
    <property type="nucleotide sequence ID" value="NZ_AUNB01000013.1"/>
</dbReference>
<feature type="domain" description="Cyclic nucleotide-binding" evidence="3">
    <location>
        <begin position="17"/>
        <end position="115"/>
    </location>
</feature>
<dbReference type="InterPro" id="IPR046342">
    <property type="entry name" value="CBS_dom_sf"/>
</dbReference>
<dbReference type="SMART" id="SM00116">
    <property type="entry name" value="CBS"/>
    <property type="match status" value="2"/>
</dbReference>
<dbReference type="InterPro" id="IPR000644">
    <property type="entry name" value="CBS_dom"/>
</dbReference>
<name>A0A074JYB5_9RHOB</name>
<dbReference type="Pfam" id="PF00027">
    <property type="entry name" value="cNMP_binding"/>
    <property type="match status" value="1"/>
</dbReference>
<dbReference type="PROSITE" id="PS51371">
    <property type="entry name" value="CBS"/>
    <property type="match status" value="2"/>
</dbReference>
<dbReference type="Proteomes" id="UP000027471">
    <property type="component" value="Unassembled WGS sequence"/>
</dbReference>
<evidence type="ECO:0000259" key="4">
    <source>
        <dbReference type="PROSITE" id="PS51371"/>
    </source>
</evidence>
<evidence type="ECO:0008006" key="7">
    <source>
        <dbReference type="Google" id="ProtNLM"/>
    </source>
</evidence>
<dbReference type="InterPro" id="IPR005105">
    <property type="entry name" value="GlnD_Uridyltrans_N"/>
</dbReference>
<keyword evidence="6" id="KW-1185">Reference proteome</keyword>
<dbReference type="InterPro" id="IPR000595">
    <property type="entry name" value="cNMP-bd_dom"/>
</dbReference>
<evidence type="ECO:0000256" key="2">
    <source>
        <dbReference type="PROSITE-ProRule" id="PRU00703"/>
    </source>
</evidence>
<dbReference type="eggNOG" id="COG2905">
    <property type="taxonomic scope" value="Bacteria"/>
</dbReference>
<dbReference type="STRING" id="1353528.DT23_11775"/>
<dbReference type="SUPFAM" id="SSF54631">
    <property type="entry name" value="CBS-domain pair"/>
    <property type="match status" value="1"/>
</dbReference>
<dbReference type="CDD" id="cd00038">
    <property type="entry name" value="CAP_ED"/>
    <property type="match status" value="1"/>
</dbReference>
<dbReference type="Gene3D" id="2.60.120.10">
    <property type="entry name" value="Jelly Rolls"/>
    <property type="match status" value="1"/>
</dbReference>
<dbReference type="CDD" id="cd04587">
    <property type="entry name" value="CBS_pair_CAP-ED_NT_Pol-beta-like_DUF294_assoc"/>
    <property type="match status" value="1"/>
</dbReference>
<dbReference type="GO" id="GO:0008773">
    <property type="term" value="F:[protein-PII] uridylyltransferase activity"/>
    <property type="evidence" value="ECO:0007669"/>
    <property type="project" value="InterPro"/>
</dbReference>
<dbReference type="Pfam" id="PF00571">
    <property type="entry name" value="CBS"/>
    <property type="match status" value="2"/>
</dbReference>
<gene>
    <name evidence="5" type="ORF">DT23_11775</name>
</gene>
<dbReference type="AlphaFoldDB" id="A0A074JYB5"/>
<comment type="caution">
    <text evidence="5">The sequence shown here is derived from an EMBL/GenBank/DDBJ whole genome shotgun (WGS) entry which is preliminary data.</text>
</comment>
<dbReference type="SUPFAM" id="SSF51206">
    <property type="entry name" value="cAMP-binding domain-like"/>
    <property type="match status" value="1"/>
</dbReference>
<dbReference type="EMBL" id="AUNB01000013">
    <property type="protein sequence ID" value="KEO60890.1"/>
    <property type="molecule type" value="Genomic_DNA"/>
</dbReference>
<dbReference type="Gene3D" id="3.10.580.10">
    <property type="entry name" value="CBS-domain"/>
    <property type="match status" value="1"/>
</dbReference>
<keyword evidence="1 2" id="KW-0129">CBS domain</keyword>
<dbReference type="InterPro" id="IPR014710">
    <property type="entry name" value="RmlC-like_jellyroll"/>
</dbReference>
<dbReference type="OrthoDB" id="9808528at2"/>
<dbReference type="InterPro" id="IPR018490">
    <property type="entry name" value="cNMP-bd_dom_sf"/>
</dbReference>
<organism evidence="5 6">
    <name type="scientific">Thioclava indica</name>
    <dbReference type="NCBI Taxonomy" id="1353528"/>
    <lineage>
        <taxon>Bacteria</taxon>
        <taxon>Pseudomonadati</taxon>
        <taxon>Pseudomonadota</taxon>
        <taxon>Alphaproteobacteria</taxon>
        <taxon>Rhodobacterales</taxon>
        <taxon>Paracoccaceae</taxon>
        <taxon>Thioclava</taxon>
    </lineage>
</organism>
<evidence type="ECO:0000259" key="3">
    <source>
        <dbReference type="PROSITE" id="PS50042"/>
    </source>
</evidence>
<dbReference type="InterPro" id="IPR018821">
    <property type="entry name" value="DUF294_put_nucleoTrafse_sb-bd"/>
</dbReference>
<dbReference type="InterPro" id="IPR051257">
    <property type="entry name" value="Diverse_CBS-Domain"/>
</dbReference>
<dbReference type="PANTHER" id="PTHR43080">
    <property type="entry name" value="CBS DOMAIN-CONTAINING PROTEIN CBSX3, MITOCHONDRIAL"/>
    <property type="match status" value="1"/>
</dbReference>
<evidence type="ECO:0000313" key="5">
    <source>
        <dbReference type="EMBL" id="KEO60890.1"/>
    </source>
</evidence>
<dbReference type="SMART" id="SM00100">
    <property type="entry name" value="cNMP"/>
    <property type="match status" value="1"/>
</dbReference>
<dbReference type="Pfam" id="PF03445">
    <property type="entry name" value="DUF294"/>
    <property type="match status" value="1"/>
</dbReference>
<proteinExistence type="predicted"/>
<accession>A0A074JYB5</accession>
<evidence type="ECO:0000256" key="1">
    <source>
        <dbReference type="ARBA" id="ARBA00023122"/>
    </source>
</evidence>
<feature type="domain" description="CBS" evidence="4">
    <location>
        <begin position="213"/>
        <end position="268"/>
    </location>
</feature>
<dbReference type="PANTHER" id="PTHR43080:SF2">
    <property type="entry name" value="CBS DOMAIN-CONTAINING PROTEIN"/>
    <property type="match status" value="1"/>
</dbReference>
<dbReference type="PROSITE" id="PS50042">
    <property type="entry name" value="CNMP_BINDING_3"/>
    <property type="match status" value="1"/>
</dbReference>